<comment type="caution">
    <text evidence="2">The sequence shown here is derived from an EMBL/GenBank/DDBJ whole genome shotgun (WGS) entry which is preliminary data.</text>
</comment>
<dbReference type="EMBL" id="JAGEPF010000001">
    <property type="protein sequence ID" value="MBO2455970.1"/>
    <property type="molecule type" value="Genomic_DNA"/>
</dbReference>
<evidence type="ECO:0000313" key="2">
    <source>
        <dbReference type="EMBL" id="MBO2455970.1"/>
    </source>
</evidence>
<organism evidence="2 3">
    <name type="scientific">Actinomadura violacea</name>
    <dbReference type="NCBI Taxonomy" id="2819934"/>
    <lineage>
        <taxon>Bacteria</taxon>
        <taxon>Bacillati</taxon>
        <taxon>Actinomycetota</taxon>
        <taxon>Actinomycetes</taxon>
        <taxon>Streptosporangiales</taxon>
        <taxon>Thermomonosporaceae</taxon>
        <taxon>Actinomadura</taxon>
    </lineage>
</organism>
<protein>
    <submittedName>
        <fullName evidence="2">Uncharacterized protein</fullName>
    </submittedName>
</protein>
<dbReference type="Proteomes" id="UP000680206">
    <property type="component" value="Unassembled WGS sequence"/>
</dbReference>
<proteinExistence type="predicted"/>
<keyword evidence="1" id="KW-0472">Membrane</keyword>
<name>A0ABS3RGW2_9ACTN</name>
<reference evidence="2 3" key="1">
    <citation type="submission" date="2021-03" db="EMBL/GenBank/DDBJ databases">
        <title>Actinomadura violae sp. nov., isolated from lichen in Thailand.</title>
        <authorList>
            <person name="Kanchanasin P."/>
            <person name="Saeng-In P."/>
            <person name="Phongsopitanun W."/>
            <person name="Yuki M."/>
            <person name="Kudo T."/>
            <person name="Ohkuma M."/>
            <person name="Tanasupawat S."/>
        </authorList>
    </citation>
    <scope>NUCLEOTIDE SEQUENCE [LARGE SCALE GENOMIC DNA]</scope>
    <source>
        <strain evidence="2 3">LCR2-06</strain>
    </source>
</reference>
<sequence>MPRLVDGLGMWLAATIGTGIGLAVLLVGPRARSDHDDGEPRRCGRHPMSMNRFPPTTGFVQNLLGIVNDYPTGDPAGLLELVAEILAEDPDPRMRAGQVLALYSTRFWAVHRLRDQRIYDSLIAAAALADATLDTCEEDHPGNADLDDLERIVRWIPAIEDPEVAAAAGLADRDEIALFSCPAWLRLMAQETMGALLARRPTEFGMPDFSLLAPAYVVDGTLDVIELAINVGSDPQETPSQVASLWAAQRLLGDVPQSELLPLTAAACFALVRQDATAPPAVPTHLREVLTRVAADPACAHGERHDVDPDAWLAGVVYLYKPMRFDDDEPVDEALWHCPGQRAAMIRTALRLSTPRER</sequence>
<feature type="transmembrane region" description="Helical" evidence="1">
    <location>
        <begin position="7"/>
        <end position="27"/>
    </location>
</feature>
<evidence type="ECO:0000313" key="3">
    <source>
        <dbReference type="Proteomes" id="UP000680206"/>
    </source>
</evidence>
<accession>A0ABS3RGW2</accession>
<keyword evidence="3" id="KW-1185">Reference proteome</keyword>
<keyword evidence="1" id="KW-1133">Transmembrane helix</keyword>
<gene>
    <name evidence="2" type="ORF">J4709_00025</name>
</gene>
<keyword evidence="1" id="KW-0812">Transmembrane</keyword>
<evidence type="ECO:0000256" key="1">
    <source>
        <dbReference type="SAM" id="Phobius"/>
    </source>
</evidence>
<dbReference type="RefSeq" id="WP_208235578.1">
    <property type="nucleotide sequence ID" value="NZ_JAGEPF010000001.1"/>
</dbReference>